<protein>
    <submittedName>
        <fullName evidence="6">Uncharacterized protein</fullName>
    </submittedName>
</protein>
<evidence type="ECO:0000256" key="5">
    <source>
        <dbReference type="SAM" id="SignalP"/>
    </source>
</evidence>
<name>A0ABD3A3Q4_9GENT</name>
<feature type="signal peptide" evidence="5">
    <location>
        <begin position="1"/>
        <end position="24"/>
    </location>
</feature>
<keyword evidence="7" id="KW-1185">Reference proteome</keyword>
<dbReference type="PANTHER" id="PTHR22835">
    <property type="entry name" value="ZINC FINGER FYVE DOMAIN CONTAINING PROTEIN"/>
    <property type="match status" value="1"/>
</dbReference>
<evidence type="ECO:0000256" key="2">
    <source>
        <dbReference type="ARBA" id="ARBA00022729"/>
    </source>
</evidence>
<dbReference type="PANTHER" id="PTHR22835:SF669">
    <property type="entry name" value="ALPHA-L-FUCOSIDASE"/>
    <property type="match status" value="1"/>
</dbReference>
<dbReference type="InterPro" id="IPR035669">
    <property type="entry name" value="SGNH_plant_lipase-like"/>
</dbReference>
<evidence type="ECO:0000313" key="7">
    <source>
        <dbReference type="Proteomes" id="UP001630127"/>
    </source>
</evidence>
<comment type="similarity">
    <text evidence="1">Belongs to the 'GDSL' lipolytic enzyme family.</text>
</comment>
<dbReference type="AlphaFoldDB" id="A0ABD3A3Q4"/>
<proteinExistence type="inferred from homology"/>
<sequence length="386" mass="42335">MELFGIVIVLSVILVPSNVLIAKGQKGSDSPSSPCNYPAIYNFGDSNSDTGGTSVALFPRVAPYGETYFHRPAGRATDGRLIIDFIADHLGLPFLSPYLDSLGSNFRHGANFATGGAMIHRPTASWFQTGSSPFPLEIQVEQYIQFKERTAYFYAQGCEKSRIPRPEEFSKALHTFDIGQNDLASGFGSNEALRARLPHIISLYAEQLRGMYEVGARVFWIHNIGPLGCLPLSVIKVENPPPPGYLDEHGCIKSRNDIVKEFNKHLKETVVQLRAELSEAAITFVDIYSVKYRLISNAKKEGFEEPFKICCGIHGTGIDVGCGNTTIINGAQVYGGSCAKPSAVISWDGVHFTDRANTWIATHILDGSFSDPPIPITRACHRHSQI</sequence>
<dbReference type="Proteomes" id="UP001630127">
    <property type="component" value="Unassembled WGS sequence"/>
</dbReference>
<dbReference type="InterPro" id="IPR036514">
    <property type="entry name" value="SGNH_hydro_sf"/>
</dbReference>
<dbReference type="SUPFAM" id="SSF52266">
    <property type="entry name" value="SGNH hydrolase"/>
    <property type="match status" value="1"/>
</dbReference>
<dbReference type="EMBL" id="JBJUIK010000005">
    <property type="protein sequence ID" value="KAL3526366.1"/>
    <property type="molecule type" value="Genomic_DNA"/>
</dbReference>
<keyword evidence="3" id="KW-0378">Hydrolase</keyword>
<dbReference type="Gene3D" id="3.40.50.1110">
    <property type="entry name" value="SGNH hydrolase"/>
    <property type="match status" value="1"/>
</dbReference>
<feature type="chain" id="PRO_5044780742" evidence="5">
    <location>
        <begin position="25"/>
        <end position="386"/>
    </location>
</feature>
<evidence type="ECO:0000256" key="4">
    <source>
        <dbReference type="ARBA" id="ARBA00023180"/>
    </source>
</evidence>
<reference evidence="6 7" key="1">
    <citation type="submission" date="2024-11" db="EMBL/GenBank/DDBJ databases">
        <title>A near-complete genome assembly of Cinchona calisaya.</title>
        <authorList>
            <person name="Lian D.C."/>
            <person name="Zhao X.W."/>
            <person name="Wei L."/>
        </authorList>
    </citation>
    <scope>NUCLEOTIDE SEQUENCE [LARGE SCALE GENOMIC DNA]</scope>
    <source>
        <tissue evidence="6">Nenye</tissue>
    </source>
</reference>
<gene>
    <name evidence="6" type="ORF">ACH5RR_011022</name>
</gene>
<evidence type="ECO:0000313" key="6">
    <source>
        <dbReference type="EMBL" id="KAL3526366.1"/>
    </source>
</evidence>
<organism evidence="6 7">
    <name type="scientific">Cinchona calisaya</name>
    <dbReference type="NCBI Taxonomy" id="153742"/>
    <lineage>
        <taxon>Eukaryota</taxon>
        <taxon>Viridiplantae</taxon>
        <taxon>Streptophyta</taxon>
        <taxon>Embryophyta</taxon>
        <taxon>Tracheophyta</taxon>
        <taxon>Spermatophyta</taxon>
        <taxon>Magnoliopsida</taxon>
        <taxon>eudicotyledons</taxon>
        <taxon>Gunneridae</taxon>
        <taxon>Pentapetalae</taxon>
        <taxon>asterids</taxon>
        <taxon>lamiids</taxon>
        <taxon>Gentianales</taxon>
        <taxon>Rubiaceae</taxon>
        <taxon>Cinchonoideae</taxon>
        <taxon>Cinchoneae</taxon>
        <taxon>Cinchona</taxon>
    </lineage>
</organism>
<dbReference type="Pfam" id="PF00657">
    <property type="entry name" value="Lipase_GDSL"/>
    <property type="match status" value="1"/>
</dbReference>
<comment type="caution">
    <text evidence="6">The sequence shown here is derived from an EMBL/GenBank/DDBJ whole genome shotgun (WGS) entry which is preliminary data.</text>
</comment>
<evidence type="ECO:0000256" key="1">
    <source>
        <dbReference type="ARBA" id="ARBA00008668"/>
    </source>
</evidence>
<dbReference type="GO" id="GO:0016787">
    <property type="term" value="F:hydrolase activity"/>
    <property type="evidence" value="ECO:0007669"/>
    <property type="project" value="UniProtKB-KW"/>
</dbReference>
<dbReference type="InterPro" id="IPR001087">
    <property type="entry name" value="GDSL"/>
</dbReference>
<keyword evidence="4" id="KW-0325">Glycoprotein</keyword>
<accession>A0ABD3A3Q4</accession>
<dbReference type="CDD" id="cd01837">
    <property type="entry name" value="SGNH_plant_lipase_like"/>
    <property type="match status" value="1"/>
</dbReference>
<keyword evidence="2 5" id="KW-0732">Signal</keyword>
<evidence type="ECO:0000256" key="3">
    <source>
        <dbReference type="ARBA" id="ARBA00022801"/>
    </source>
</evidence>